<evidence type="ECO:0000313" key="2">
    <source>
        <dbReference type="EMBL" id="HIS37368.1"/>
    </source>
</evidence>
<dbReference type="Gene3D" id="1.10.260.40">
    <property type="entry name" value="lambda repressor-like DNA-binding domains"/>
    <property type="match status" value="1"/>
</dbReference>
<evidence type="ECO:0000259" key="1">
    <source>
        <dbReference type="PROSITE" id="PS50943"/>
    </source>
</evidence>
<dbReference type="GO" id="GO:0003677">
    <property type="term" value="F:DNA binding"/>
    <property type="evidence" value="ECO:0007669"/>
    <property type="project" value="InterPro"/>
</dbReference>
<dbReference type="EMBL" id="DVIU01000248">
    <property type="protein sequence ID" value="HIS37368.1"/>
    <property type="molecule type" value="Genomic_DNA"/>
</dbReference>
<dbReference type="PROSITE" id="PS50943">
    <property type="entry name" value="HTH_CROC1"/>
    <property type="match status" value="1"/>
</dbReference>
<dbReference type="SMART" id="SM00530">
    <property type="entry name" value="HTH_XRE"/>
    <property type="match status" value="1"/>
</dbReference>
<dbReference type="AlphaFoldDB" id="A0A9D1JNV6"/>
<dbReference type="Pfam" id="PF01381">
    <property type="entry name" value="HTH_3"/>
    <property type="match status" value="1"/>
</dbReference>
<evidence type="ECO:0000313" key="3">
    <source>
        <dbReference type="Proteomes" id="UP000823928"/>
    </source>
</evidence>
<feature type="domain" description="HTH cro/C1-type" evidence="1">
    <location>
        <begin position="14"/>
        <end position="69"/>
    </location>
</feature>
<name>A0A9D1JNV6_9BACT</name>
<dbReference type="InterPro" id="IPR001387">
    <property type="entry name" value="Cro/C1-type_HTH"/>
</dbReference>
<reference evidence="2" key="2">
    <citation type="journal article" date="2021" name="PeerJ">
        <title>Extensive microbial diversity within the chicken gut microbiome revealed by metagenomics and culture.</title>
        <authorList>
            <person name="Gilroy R."/>
            <person name="Ravi A."/>
            <person name="Getino M."/>
            <person name="Pursley I."/>
            <person name="Horton D.L."/>
            <person name="Alikhan N.F."/>
            <person name="Baker D."/>
            <person name="Gharbi K."/>
            <person name="Hall N."/>
            <person name="Watson M."/>
            <person name="Adriaenssens E.M."/>
            <person name="Foster-Nyarko E."/>
            <person name="Jarju S."/>
            <person name="Secka A."/>
            <person name="Antonio M."/>
            <person name="Oren A."/>
            <person name="Chaudhuri R.R."/>
            <person name="La Ragione R."/>
            <person name="Hildebrand F."/>
            <person name="Pallen M.J."/>
        </authorList>
    </citation>
    <scope>NUCLEOTIDE SEQUENCE</scope>
    <source>
        <strain evidence="2">6276</strain>
    </source>
</reference>
<reference evidence="2" key="1">
    <citation type="submission" date="2020-10" db="EMBL/GenBank/DDBJ databases">
        <authorList>
            <person name="Gilroy R."/>
        </authorList>
    </citation>
    <scope>NUCLEOTIDE SEQUENCE</scope>
    <source>
        <strain evidence="2">6276</strain>
    </source>
</reference>
<dbReference type="CDD" id="cd00093">
    <property type="entry name" value="HTH_XRE"/>
    <property type="match status" value="1"/>
</dbReference>
<dbReference type="InterPro" id="IPR010982">
    <property type="entry name" value="Lambda_DNA-bd_dom_sf"/>
</dbReference>
<dbReference type="Proteomes" id="UP000823928">
    <property type="component" value="Unassembled WGS sequence"/>
</dbReference>
<protein>
    <submittedName>
        <fullName evidence="2">Helix-turn-helix transcriptional regulator</fullName>
    </submittedName>
</protein>
<accession>A0A9D1JNV6</accession>
<comment type="caution">
    <text evidence="2">The sequence shown here is derived from an EMBL/GenBank/DDBJ whole genome shotgun (WGS) entry which is preliminary data.</text>
</comment>
<gene>
    <name evidence="2" type="ORF">IAC10_12225</name>
</gene>
<sequence>MKNKEDLTVLGDGIRLERLRRKWSQERLAEKAGLSQSQHISRIESGLVDIQVSTLFSIIRALDCKLEDLIDLGGGNNG</sequence>
<proteinExistence type="predicted"/>
<organism evidence="2 3">
    <name type="scientific">Candidatus Scatousia excrementigallinarum</name>
    <dbReference type="NCBI Taxonomy" id="2840935"/>
    <lineage>
        <taxon>Bacteria</taxon>
        <taxon>Candidatus Scatousia</taxon>
    </lineage>
</organism>
<dbReference type="SUPFAM" id="SSF47413">
    <property type="entry name" value="lambda repressor-like DNA-binding domains"/>
    <property type="match status" value="1"/>
</dbReference>